<gene>
    <name evidence="2" type="ORF">GS18_0221065</name>
</gene>
<protein>
    <submittedName>
        <fullName evidence="2">Uncharacterized protein</fullName>
    </submittedName>
</protein>
<dbReference type="EMBL" id="JNVC02000024">
    <property type="protein sequence ID" value="KEZ47325.1"/>
    <property type="molecule type" value="Genomic_DNA"/>
</dbReference>
<evidence type="ECO:0000313" key="2">
    <source>
        <dbReference type="EMBL" id="KEZ47325.1"/>
    </source>
</evidence>
<dbReference type="AlphaFoldDB" id="A0A084GJ13"/>
<name>A0A084GJ13_METID</name>
<keyword evidence="3" id="KW-1185">Reference proteome</keyword>
<evidence type="ECO:0000256" key="1">
    <source>
        <dbReference type="SAM" id="Phobius"/>
    </source>
</evidence>
<organism evidence="2 3">
    <name type="scientific">Metabacillus indicus</name>
    <name type="common">Bacillus indicus</name>
    <dbReference type="NCBI Taxonomy" id="246786"/>
    <lineage>
        <taxon>Bacteria</taxon>
        <taxon>Bacillati</taxon>
        <taxon>Bacillota</taxon>
        <taxon>Bacilli</taxon>
        <taxon>Bacillales</taxon>
        <taxon>Bacillaceae</taxon>
        <taxon>Metabacillus</taxon>
    </lineage>
</organism>
<dbReference type="OrthoDB" id="2899196at2"/>
<dbReference type="Proteomes" id="UP000028549">
    <property type="component" value="Unassembled WGS sequence"/>
</dbReference>
<keyword evidence="1" id="KW-1133">Transmembrane helix</keyword>
<feature type="transmembrane region" description="Helical" evidence="1">
    <location>
        <begin position="6"/>
        <end position="23"/>
    </location>
</feature>
<sequence>MPLWAWLLAGFLVLVLIGWISDLRSKRRRKLNVYHSDPKAEAMRAEQQMHTYNRDTDYFGM</sequence>
<accession>A0A084GJ13</accession>
<reference evidence="2 3" key="1">
    <citation type="journal article" date="2005" name="Int. J. Syst. Evol. Microbiol.">
        <title>Bacillus cibi sp. nov., isolated from jeotgal, a traditional Korean fermented seafood.</title>
        <authorList>
            <person name="Yoon J.H."/>
            <person name="Lee C.H."/>
            <person name="Oh T.K."/>
        </authorList>
    </citation>
    <scope>NUCLEOTIDE SEQUENCE [LARGE SCALE GENOMIC DNA]</scope>
    <source>
        <strain evidence="2 3">DSM 16189</strain>
    </source>
</reference>
<dbReference type="RefSeq" id="WP_029567283.1">
    <property type="nucleotide sequence ID" value="NZ_JNVC02000024.1"/>
</dbReference>
<comment type="caution">
    <text evidence="2">The sequence shown here is derived from an EMBL/GenBank/DDBJ whole genome shotgun (WGS) entry which is preliminary data.</text>
</comment>
<proteinExistence type="predicted"/>
<keyword evidence="1" id="KW-0812">Transmembrane</keyword>
<keyword evidence="1" id="KW-0472">Membrane</keyword>
<evidence type="ECO:0000313" key="3">
    <source>
        <dbReference type="Proteomes" id="UP000028549"/>
    </source>
</evidence>